<evidence type="ECO:0000256" key="1">
    <source>
        <dbReference type="SAM" id="MobiDB-lite"/>
    </source>
</evidence>
<feature type="region of interest" description="Disordered" evidence="1">
    <location>
        <begin position="1"/>
        <end position="20"/>
    </location>
</feature>
<dbReference type="Proteomes" id="UP000070366">
    <property type="component" value="Unassembled WGS sequence"/>
</dbReference>
<comment type="caution">
    <text evidence="2">The sequence shown here is derived from an EMBL/GenBank/DDBJ whole genome shotgun (WGS) entry which is preliminary data.</text>
</comment>
<dbReference type="STRING" id="626937.HMPREF3293_02620"/>
<sequence length="135" mass="15789">MEGRHLHRRGPSPFEGRDVSHFPGRYAKAFPYTGPRPRKYRKGRIDMLTLWGKLYKNGKTIKADTYTSGKHDMSAALLECIEHFAKEFDIEVPMWHTNHTKQLGLFRKATFKPDDFVDQFPYEKFEIQIIDSDGP</sequence>
<organism evidence="2 3">
    <name type="scientific">Christensenella minuta</name>
    <dbReference type="NCBI Taxonomy" id="626937"/>
    <lineage>
        <taxon>Bacteria</taxon>
        <taxon>Bacillati</taxon>
        <taxon>Bacillota</taxon>
        <taxon>Clostridia</taxon>
        <taxon>Christensenellales</taxon>
        <taxon>Christensenellaceae</taxon>
        <taxon>Christensenella</taxon>
    </lineage>
</organism>
<dbReference type="OrthoDB" id="2084516at2"/>
<evidence type="ECO:0000313" key="2">
    <source>
        <dbReference type="EMBL" id="KXK64541.1"/>
    </source>
</evidence>
<reference evidence="3" key="1">
    <citation type="submission" date="2016-02" db="EMBL/GenBank/DDBJ databases">
        <authorList>
            <person name="Mitreva M."/>
            <person name="Pepin K.H."/>
            <person name="Mihindukulasuriya K.A."/>
            <person name="Fulton R."/>
            <person name="Fronick C."/>
            <person name="O'Laughlin M."/>
            <person name="Miner T."/>
            <person name="Herter B."/>
            <person name="Rosa B.A."/>
            <person name="Cordes M."/>
            <person name="Tomlinson C."/>
            <person name="Wollam A."/>
            <person name="Palsikar V.B."/>
            <person name="Mardis E.R."/>
            <person name="Wilson R.K."/>
        </authorList>
    </citation>
    <scope>NUCLEOTIDE SEQUENCE [LARGE SCALE GENOMIC DNA]</scope>
    <source>
        <strain evidence="3">DSM 22607</strain>
    </source>
</reference>
<dbReference type="AlphaFoldDB" id="A0A136Q1I1"/>
<dbReference type="EMBL" id="LSZW01000064">
    <property type="protein sequence ID" value="KXK64541.1"/>
    <property type="molecule type" value="Genomic_DNA"/>
</dbReference>
<name>A0A136Q1I1_9FIRM</name>
<proteinExistence type="predicted"/>
<feature type="compositionally biased region" description="Basic residues" evidence="1">
    <location>
        <begin position="1"/>
        <end position="10"/>
    </location>
</feature>
<gene>
    <name evidence="2" type="ORF">HMPREF3293_02620</name>
</gene>
<dbReference type="KEGG" id="cmiu:B1H56_00370"/>
<protein>
    <submittedName>
        <fullName evidence="2">Uncharacterized protein</fullName>
    </submittedName>
</protein>
<keyword evidence="3" id="KW-1185">Reference proteome</keyword>
<accession>A0A136Q1I1</accession>
<evidence type="ECO:0000313" key="3">
    <source>
        <dbReference type="Proteomes" id="UP000070366"/>
    </source>
</evidence>